<organism evidence="3 4">
    <name type="scientific">Candidatus Thiodictyon syntrophicum</name>
    <dbReference type="NCBI Taxonomy" id="1166950"/>
    <lineage>
        <taxon>Bacteria</taxon>
        <taxon>Pseudomonadati</taxon>
        <taxon>Pseudomonadota</taxon>
        <taxon>Gammaproteobacteria</taxon>
        <taxon>Chromatiales</taxon>
        <taxon>Chromatiaceae</taxon>
        <taxon>Thiodictyon</taxon>
    </lineage>
</organism>
<dbReference type="EMBL" id="CP020370">
    <property type="protein sequence ID" value="AUB84813.1"/>
    <property type="molecule type" value="Genomic_DNA"/>
</dbReference>
<keyword evidence="4" id="KW-1185">Reference proteome</keyword>
<dbReference type="Pfam" id="PF03781">
    <property type="entry name" value="FGE-sulfatase"/>
    <property type="match status" value="1"/>
</dbReference>
<reference evidence="3 4" key="1">
    <citation type="submission" date="2017-03" db="EMBL/GenBank/DDBJ databases">
        <title>Complete genome sequence of Candidatus 'Thiodictyon syntrophicum' sp. nov. strain Cad16T, a photolithoautotroph purple sulfur bacterium isolated from an alpine meromictic lake.</title>
        <authorList>
            <person name="Luedin S.M."/>
            <person name="Pothier J.F."/>
            <person name="Danza F."/>
            <person name="Storelli N."/>
            <person name="Wittwer M."/>
            <person name="Tonolla M."/>
        </authorList>
    </citation>
    <scope>NUCLEOTIDE SEQUENCE [LARGE SCALE GENOMIC DNA]</scope>
    <source>
        <strain evidence="3 4">Cad16T</strain>
    </source>
</reference>
<feature type="domain" description="Sulfatase-modifying factor enzyme-like" evidence="2">
    <location>
        <begin position="119"/>
        <end position="367"/>
    </location>
</feature>
<evidence type="ECO:0000313" key="4">
    <source>
        <dbReference type="Proteomes" id="UP000232638"/>
    </source>
</evidence>
<dbReference type="PANTHER" id="PTHR23150:SF35">
    <property type="entry name" value="BLL6746 PROTEIN"/>
    <property type="match status" value="1"/>
</dbReference>
<proteinExistence type="predicted"/>
<dbReference type="KEGG" id="tsy:THSYN_16755"/>
<gene>
    <name evidence="3" type="ORF">THSYN_16755</name>
</gene>
<dbReference type="InterPro" id="IPR051043">
    <property type="entry name" value="Sulfatase_Mod_Factor_Kinase"/>
</dbReference>
<name>A0A2K8UGU0_9GAMM</name>
<sequence>MLRDLCGQHKREVFILVSALRQRVAADLLGGSGGLPTPLLLGRLGKRLEDELALTGEAARWAVETWALALGVIAGPVIVPTPTPTPAAAPQPANKTKPPPPPPAPATPFRDRLKDGSDGPEMVWLPPGRFFMGSADGDALAFVDEQPRHEVRIARPFAIGRFPVTFDDYDRFVVATKRPPAAKRGVLGRLFGAAEDRQRELPSDQGWGRGRRPVIEVSWEDAAAYCVWLTEQTGWTYRLPSEAQWEYACRAGTQTRWSFGDDERALGNHAWFKDNSDGKTHPVGEKQPNPWGLHDLHGNVWEWVQDHWHYHYQGAPTDGSAWEDAAGGSRVLRGGDWFDDARYCRSARRYQVGPAGLGVRLGFRLARGP</sequence>
<dbReference type="InterPro" id="IPR016187">
    <property type="entry name" value="CTDL_fold"/>
</dbReference>
<accession>A0A2K8UGU0</accession>
<protein>
    <recommendedName>
        <fullName evidence="2">Sulfatase-modifying factor enzyme-like domain-containing protein</fullName>
    </recommendedName>
</protein>
<evidence type="ECO:0000313" key="3">
    <source>
        <dbReference type="EMBL" id="AUB84813.1"/>
    </source>
</evidence>
<feature type="compositionally biased region" description="Pro residues" evidence="1">
    <location>
        <begin position="97"/>
        <end position="106"/>
    </location>
</feature>
<dbReference type="Proteomes" id="UP000232638">
    <property type="component" value="Chromosome"/>
</dbReference>
<dbReference type="GO" id="GO:0120147">
    <property type="term" value="F:formylglycine-generating oxidase activity"/>
    <property type="evidence" value="ECO:0007669"/>
    <property type="project" value="TreeGrafter"/>
</dbReference>
<dbReference type="InterPro" id="IPR042095">
    <property type="entry name" value="SUMF_sf"/>
</dbReference>
<dbReference type="InterPro" id="IPR005532">
    <property type="entry name" value="SUMF_dom"/>
</dbReference>
<dbReference type="Gene3D" id="3.90.1580.10">
    <property type="entry name" value="paralog of FGE (formylglycine-generating enzyme)"/>
    <property type="match status" value="1"/>
</dbReference>
<feature type="region of interest" description="Disordered" evidence="1">
    <location>
        <begin position="83"/>
        <end position="117"/>
    </location>
</feature>
<evidence type="ECO:0000256" key="1">
    <source>
        <dbReference type="SAM" id="MobiDB-lite"/>
    </source>
</evidence>
<dbReference type="SUPFAM" id="SSF56436">
    <property type="entry name" value="C-type lectin-like"/>
    <property type="match status" value="1"/>
</dbReference>
<dbReference type="AlphaFoldDB" id="A0A2K8UGU0"/>
<evidence type="ECO:0000259" key="2">
    <source>
        <dbReference type="Pfam" id="PF03781"/>
    </source>
</evidence>
<dbReference type="PANTHER" id="PTHR23150">
    <property type="entry name" value="SULFATASE MODIFYING FACTOR 1, 2"/>
    <property type="match status" value="1"/>
</dbReference>